<evidence type="ECO:0000313" key="1">
    <source>
        <dbReference type="EMBL" id="KAL3273360.1"/>
    </source>
</evidence>
<name>A0ABD2N3Q5_9CUCU</name>
<proteinExistence type="predicted"/>
<organism evidence="1 2">
    <name type="scientific">Cryptolaemus montrouzieri</name>
    <dbReference type="NCBI Taxonomy" id="559131"/>
    <lineage>
        <taxon>Eukaryota</taxon>
        <taxon>Metazoa</taxon>
        <taxon>Ecdysozoa</taxon>
        <taxon>Arthropoda</taxon>
        <taxon>Hexapoda</taxon>
        <taxon>Insecta</taxon>
        <taxon>Pterygota</taxon>
        <taxon>Neoptera</taxon>
        <taxon>Endopterygota</taxon>
        <taxon>Coleoptera</taxon>
        <taxon>Polyphaga</taxon>
        <taxon>Cucujiformia</taxon>
        <taxon>Coccinelloidea</taxon>
        <taxon>Coccinellidae</taxon>
        <taxon>Scymninae</taxon>
        <taxon>Scymnini</taxon>
        <taxon>Cryptolaemus</taxon>
    </lineage>
</organism>
<comment type="caution">
    <text evidence="1">The sequence shown here is derived from an EMBL/GenBank/DDBJ whole genome shotgun (WGS) entry which is preliminary data.</text>
</comment>
<accession>A0ABD2N3Q5</accession>
<reference evidence="1 2" key="1">
    <citation type="journal article" date="2021" name="BMC Biol.">
        <title>Horizontally acquired antibacterial genes associated with adaptive radiation of ladybird beetles.</title>
        <authorList>
            <person name="Li H.S."/>
            <person name="Tang X.F."/>
            <person name="Huang Y.H."/>
            <person name="Xu Z.Y."/>
            <person name="Chen M.L."/>
            <person name="Du X.Y."/>
            <person name="Qiu B.Y."/>
            <person name="Chen P.T."/>
            <person name="Zhang W."/>
            <person name="Slipinski A."/>
            <person name="Escalona H.E."/>
            <person name="Waterhouse R.M."/>
            <person name="Zwick A."/>
            <person name="Pang H."/>
        </authorList>
    </citation>
    <scope>NUCLEOTIDE SEQUENCE [LARGE SCALE GENOMIC DNA]</scope>
    <source>
        <strain evidence="1">SYSU2018</strain>
    </source>
</reference>
<gene>
    <name evidence="1" type="ORF">HHI36_014808</name>
</gene>
<dbReference type="Proteomes" id="UP001516400">
    <property type="component" value="Unassembled WGS sequence"/>
</dbReference>
<dbReference type="AlphaFoldDB" id="A0ABD2N3Q5"/>
<sequence length="105" mass="12281">MQILMSRVSADGTNIYKTKIGNNNKTIRKGRPCSNQELRDLDGLPGSSRNHEELGNLNLEELLILKVQQRPALYNFRLPLKERMRNITKQMWIDIWRSLNGLYQI</sequence>
<protein>
    <submittedName>
        <fullName evidence="1">Uncharacterized protein</fullName>
    </submittedName>
</protein>
<evidence type="ECO:0000313" key="2">
    <source>
        <dbReference type="Proteomes" id="UP001516400"/>
    </source>
</evidence>
<dbReference type="EMBL" id="JABFTP020000062">
    <property type="protein sequence ID" value="KAL3273360.1"/>
    <property type="molecule type" value="Genomic_DNA"/>
</dbReference>
<keyword evidence="2" id="KW-1185">Reference proteome</keyword>